<keyword evidence="3" id="KW-1185">Reference proteome</keyword>
<feature type="transmembrane region" description="Helical" evidence="1">
    <location>
        <begin position="215"/>
        <end position="235"/>
    </location>
</feature>
<feature type="transmembrane region" description="Helical" evidence="1">
    <location>
        <begin position="109"/>
        <end position="128"/>
    </location>
</feature>
<keyword evidence="1" id="KW-1133">Transmembrane helix</keyword>
<dbReference type="EMBL" id="CP023038">
    <property type="protein sequence ID" value="AXY23964.1"/>
    <property type="molecule type" value="Genomic_DNA"/>
</dbReference>
<dbReference type="AlphaFoldDB" id="A0A347WGH1"/>
<dbReference type="SUPFAM" id="SSF103473">
    <property type="entry name" value="MFS general substrate transporter"/>
    <property type="match status" value="1"/>
</dbReference>
<sequence>MTSTNELRAPAGTAGRWEWVGISAADCAAHSMNSLGPFAVSALMTDLHLNTFQAGIWSTVEMVAYAGAMFGISPWAAGLHLRRVALVAGIMVVMAQGASAIVASYGILLALRLLAGTGLGMLNAVVNIGSARSHAPARRLSLVMIVQTVVFTVASLLLPQAAALGGRTGVFGFLALLVVFLLPLMGFTTSRSSIPRSHRVSITRSGERSCVHSRFIIAAVVFYTSGSLAIWPFSAHVGHLAGLTNTAFGWLAAVANIGGLAMCIAGSLLGDGRAAFRLLAPAVLLTALACVVQAVPWSISAFCTAFLLNYALWFFIYPNLIGIACRMDPSGRLATLCSGAWMISQASVTPLSGLLGRNGHFLGVGLLGMGNCLVSTLLVVGLYFSMHGRIRNRSMSQHRLRKNKQVYARSGLGPVRA</sequence>
<evidence type="ECO:0000313" key="2">
    <source>
        <dbReference type="EMBL" id="AXY23964.1"/>
    </source>
</evidence>
<feature type="transmembrane region" description="Helical" evidence="1">
    <location>
        <begin position="170"/>
        <end position="194"/>
    </location>
</feature>
<feature type="transmembrane region" description="Helical" evidence="1">
    <location>
        <begin position="333"/>
        <end position="355"/>
    </location>
</feature>
<geneLocation type="plasmid" evidence="2 3">
    <name>unnamed2</name>
</geneLocation>
<dbReference type="Proteomes" id="UP000264120">
    <property type="component" value="Plasmid unnamed2"/>
</dbReference>
<organism evidence="2 3">
    <name type="scientific">Komagataeibacter saccharivorans</name>
    <dbReference type="NCBI Taxonomy" id="265959"/>
    <lineage>
        <taxon>Bacteria</taxon>
        <taxon>Pseudomonadati</taxon>
        <taxon>Pseudomonadota</taxon>
        <taxon>Alphaproteobacteria</taxon>
        <taxon>Acetobacterales</taxon>
        <taxon>Acetobacteraceae</taxon>
        <taxon>Komagataeibacter</taxon>
    </lineage>
</organism>
<keyword evidence="2" id="KW-0614">Plasmid</keyword>
<feature type="transmembrane region" description="Helical" evidence="1">
    <location>
        <begin position="247"/>
        <end position="269"/>
    </location>
</feature>
<protein>
    <recommendedName>
        <fullName evidence="4">Major Facilitator Superfamily protein</fullName>
    </recommendedName>
</protein>
<feature type="transmembrane region" description="Helical" evidence="1">
    <location>
        <begin position="301"/>
        <end position="321"/>
    </location>
</feature>
<reference evidence="2 3" key="1">
    <citation type="submission" date="2017-08" db="EMBL/GenBank/DDBJ databases">
        <title>Complete genome sequence of Gluconacetobacter saccharivorans CV1 isolated from Fermented Vinegar.</title>
        <authorList>
            <person name="Kim S.-Y."/>
        </authorList>
    </citation>
    <scope>NUCLEOTIDE SEQUENCE [LARGE SCALE GENOMIC DNA]</scope>
    <source>
        <strain evidence="2 3">CV1</strain>
        <plasmid evidence="2 3">unnamed2</plasmid>
    </source>
</reference>
<feature type="transmembrane region" description="Helical" evidence="1">
    <location>
        <begin position="54"/>
        <end position="72"/>
    </location>
</feature>
<feature type="transmembrane region" description="Helical" evidence="1">
    <location>
        <begin position="361"/>
        <end position="385"/>
    </location>
</feature>
<dbReference type="RefSeq" id="WP_162900555.1">
    <property type="nucleotide sequence ID" value="NZ_CP023038.1"/>
</dbReference>
<feature type="transmembrane region" description="Helical" evidence="1">
    <location>
        <begin position="84"/>
        <end position="103"/>
    </location>
</feature>
<accession>A0A347WGH1</accession>
<evidence type="ECO:0000256" key="1">
    <source>
        <dbReference type="SAM" id="Phobius"/>
    </source>
</evidence>
<feature type="transmembrane region" description="Helical" evidence="1">
    <location>
        <begin position="276"/>
        <end position="295"/>
    </location>
</feature>
<keyword evidence="1" id="KW-0812">Transmembrane</keyword>
<feature type="transmembrane region" description="Helical" evidence="1">
    <location>
        <begin position="140"/>
        <end position="158"/>
    </location>
</feature>
<evidence type="ECO:0000313" key="3">
    <source>
        <dbReference type="Proteomes" id="UP000264120"/>
    </source>
</evidence>
<gene>
    <name evidence="2" type="ORF">CD178_03220</name>
</gene>
<dbReference type="Gene3D" id="1.20.1720.10">
    <property type="entry name" value="Multidrug resistance protein D"/>
    <property type="match status" value="1"/>
</dbReference>
<evidence type="ECO:0008006" key="4">
    <source>
        <dbReference type="Google" id="ProtNLM"/>
    </source>
</evidence>
<keyword evidence="1" id="KW-0472">Membrane</keyword>
<dbReference type="KEGG" id="ksc:CD178_03220"/>
<proteinExistence type="predicted"/>
<name>A0A347WGH1_9PROT</name>
<dbReference type="InterPro" id="IPR036259">
    <property type="entry name" value="MFS_trans_sf"/>
</dbReference>